<proteinExistence type="predicted"/>
<dbReference type="EMBL" id="MSFK01000043">
    <property type="protein sequence ID" value="PWY68996.1"/>
    <property type="molecule type" value="Genomic_DNA"/>
</dbReference>
<dbReference type="InterPro" id="IPR032675">
    <property type="entry name" value="LRR_dom_sf"/>
</dbReference>
<protein>
    <recommendedName>
        <fullName evidence="3">F-box domain-containing protein</fullName>
    </recommendedName>
</protein>
<evidence type="ECO:0000313" key="1">
    <source>
        <dbReference type="EMBL" id="PWY68996.1"/>
    </source>
</evidence>
<dbReference type="GeneID" id="37118185"/>
<dbReference type="SUPFAM" id="SSF52047">
    <property type="entry name" value="RNI-like"/>
    <property type="match status" value="1"/>
</dbReference>
<evidence type="ECO:0000313" key="2">
    <source>
        <dbReference type="Proteomes" id="UP000246702"/>
    </source>
</evidence>
<name>A0A317V4U2_9EURO</name>
<dbReference type="Gene3D" id="3.80.10.10">
    <property type="entry name" value="Ribonuclease Inhibitor"/>
    <property type="match status" value="1"/>
</dbReference>
<reference evidence="1 2" key="1">
    <citation type="submission" date="2016-12" db="EMBL/GenBank/DDBJ databases">
        <title>The genomes of Aspergillus section Nigri reveals drivers in fungal speciation.</title>
        <authorList>
            <consortium name="DOE Joint Genome Institute"/>
            <person name="Vesth T.C."/>
            <person name="Nybo J."/>
            <person name="Theobald S."/>
            <person name="Brandl J."/>
            <person name="Frisvad J.C."/>
            <person name="Nielsen K.F."/>
            <person name="Lyhne E.K."/>
            <person name="Kogle M.E."/>
            <person name="Kuo A."/>
            <person name="Riley R."/>
            <person name="Clum A."/>
            <person name="Nolan M."/>
            <person name="Lipzen A."/>
            <person name="Salamov A."/>
            <person name="Henrissat B."/>
            <person name="Wiebenga A."/>
            <person name="De Vries R.P."/>
            <person name="Grigoriev I.V."/>
            <person name="Mortensen U.H."/>
            <person name="Andersen M.R."/>
            <person name="Baker S.E."/>
        </authorList>
    </citation>
    <scope>NUCLEOTIDE SEQUENCE [LARGE SCALE GENOMIC DNA]</scope>
    <source>
        <strain evidence="1 2">CBS 115572</strain>
    </source>
</reference>
<dbReference type="OrthoDB" id="3886018at2759"/>
<dbReference type="Proteomes" id="UP000246702">
    <property type="component" value="Unassembled WGS sequence"/>
</dbReference>
<accession>A0A317V4U2</accession>
<sequence>MDSMRSPNSRMSFPPLLVVDAIVKHLNLETIKSLCLTNKAWGELCLGPRFKSFVHHQVTDLTARSLQSLTALNCHPYLRTGVKKLTIIADVYDLSVLRRISRTKEYEVITGNLIESRACTQDELAQVESDIQWLEERSFNSQLVNEDDIVKALVTLFNHLGQLDSIALETMVTTVPRSVAFETKGEWHMIWSDIVVDSLSIYEEPICCAVPTNEITAYMDNLDTRGWAFSPGQSVTSFAVDLSMRVDSNQERLMKHRDQADRLEGVDRWAQISTLGSLKSDVHPEAISENNFPGVSRLLKRMPNLQSLILSLRRTVVGDTSPYCQLFDAIAEEVHLPQLERLWLLRIYTTSNTLLRFLRNHLGIRELHLEKVNLLSGSWETVLQHVQEMPYLTKVILSAIETAGEPVNLIQAGCFDYDYYVASNSDPDYYWCSRGVFVHRREFDASAIRQGFHFTSDWTGTSEYTPAEYEWYLYHRQVYGIAW</sequence>
<keyword evidence="2" id="KW-1185">Reference proteome</keyword>
<dbReference type="RefSeq" id="XP_025462311.1">
    <property type="nucleotide sequence ID" value="XM_025616042.1"/>
</dbReference>
<evidence type="ECO:0008006" key="3">
    <source>
        <dbReference type="Google" id="ProtNLM"/>
    </source>
</evidence>
<comment type="caution">
    <text evidence="1">The sequence shown here is derived from an EMBL/GenBank/DDBJ whole genome shotgun (WGS) entry which is preliminary data.</text>
</comment>
<organism evidence="1 2">
    <name type="scientific">Aspergillus sclerotioniger CBS 115572</name>
    <dbReference type="NCBI Taxonomy" id="1450535"/>
    <lineage>
        <taxon>Eukaryota</taxon>
        <taxon>Fungi</taxon>
        <taxon>Dikarya</taxon>
        <taxon>Ascomycota</taxon>
        <taxon>Pezizomycotina</taxon>
        <taxon>Eurotiomycetes</taxon>
        <taxon>Eurotiomycetidae</taxon>
        <taxon>Eurotiales</taxon>
        <taxon>Aspergillaceae</taxon>
        <taxon>Aspergillus</taxon>
        <taxon>Aspergillus subgen. Circumdati</taxon>
    </lineage>
</organism>
<gene>
    <name evidence="1" type="ORF">BO94DRAFT_590576</name>
</gene>
<dbReference type="AlphaFoldDB" id="A0A317V4U2"/>